<dbReference type="InterPro" id="IPR000101">
    <property type="entry name" value="GGT_peptidase"/>
</dbReference>
<accession>A0A0M3IMJ1</accession>
<keyword evidence="2" id="KW-1185">Reference proteome</keyword>
<protein>
    <submittedName>
        <fullName evidence="3">Gamma-glutamyltransferase</fullName>
    </submittedName>
</protein>
<dbReference type="InterPro" id="IPR029055">
    <property type="entry name" value="Ntn_hydrolases_N"/>
</dbReference>
<evidence type="ECO:0000313" key="2">
    <source>
        <dbReference type="Proteomes" id="UP000036681"/>
    </source>
</evidence>
<sequence>MKEAVQEQIRLFAFLRVSLELLMKSPSNHKAKQRRSSIIGKISVHRVVAGVAVGLAMLLLFTTILFAILFFGTRREQVPIWPSSKNSLNGRYATAAVASDHVRCSEIGRNVLIEGGNAVDAAIAVLICLGVVHPMSSGLGGGHFMTIYNA</sequence>
<proteinExistence type="predicted"/>
<dbReference type="PANTHER" id="PTHR11686">
    <property type="entry name" value="GAMMA GLUTAMYL TRANSPEPTIDASE"/>
    <property type="match status" value="1"/>
</dbReference>
<dbReference type="Pfam" id="PF01019">
    <property type="entry name" value="G_glu_transpept"/>
    <property type="match status" value="1"/>
</dbReference>
<dbReference type="GO" id="GO:0036374">
    <property type="term" value="F:glutathione hydrolase activity"/>
    <property type="evidence" value="ECO:0007669"/>
    <property type="project" value="InterPro"/>
</dbReference>
<dbReference type="GO" id="GO:0006751">
    <property type="term" value="P:glutathione catabolic process"/>
    <property type="evidence" value="ECO:0007669"/>
    <property type="project" value="InterPro"/>
</dbReference>
<dbReference type="GO" id="GO:0005886">
    <property type="term" value="C:plasma membrane"/>
    <property type="evidence" value="ECO:0007669"/>
    <property type="project" value="TreeGrafter"/>
</dbReference>
<reference evidence="3" key="1">
    <citation type="submission" date="2017-02" db="UniProtKB">
        <authorList>
            <consortium name="WormBaseParasite"/>
        </authorList>
    </citation>
    <scope>IDENTIFICATION</scope>
</reference>
<dbReference type="AlphaFoldDB" id="A0A0M3IMJ1"/>
<feature type="transmembrane region" description="Helical" evidence="1">
    <location>
        <begin position="47"/>
        <end position="71"/>
    </location>
</feature>
<evidence type="ECO:0000256" key="1">
    <source>
        <dbReference type="SAM" id="Phobius"/>
    </source>
</evidence>
<name>A0A0M3IMJ1_ASCLU</name>
<dbReference type="PANTHER" id="PTHR11686:SF9">
    <property type="entry name" value="RE13973P"/>
    <property type="match status" value="1"/>
</dbReference>
<organism evidence="2 3">
    <name type="scientific">Ascaris lumbricoides</name>
    <name type="common">Giant roundworm</name>
    <dbReference type="NCBI Taxonomy" id="6252"/>
    <lineage>
        <taxon>Eukaryota</taxon>
        <taxon>Metazoa</taxon>
        <taxon>Ecdysozoa</taxon>
        <taxon>Nematoda</taxon>
        <taxon>Chromadorea</taxon>
        <taxon>Rhabditida</taxon>
        <taxon>Spirurina</taxon>
        <taxon>Ascaridomorpha</taxon>
        <taxon>Ascaridoidea</taxon>
        <taxon>Ascarididae</taxon>
        <taxon>Ascaris</taxon>
    </lineage>
</organism>
<dbReference type="Proteomes" id="UP000036681">
    <property type="component" value="Unplaced"/>
</dbReference>
<dbReference type="WBParaSite" id="ALUE_0001996901-mRNA-1">
    <property type="protein sequence ID" value="ALUE_0001996901-mRNA-1"/>
    <property type="gene ID" value="ALUE_0001996901"/>
</dbReference>
<dbReference type="SUPFAM" id="SSF56235">
    <property type="entry name" value="N-terminal nucleophile aminohydrolases (Ntn hydrolases)"/>
    <property type="match status" value="1"/>
</dbReference>
<keyword evidence="1" id="KW-1133">Transmembrane helix</keyword>
<evidence type="ECO:0000313" key="3">
    <source>
        <dbReference type="WBParaSite" id="ALUE_0001996901-mRNA-1"/>
    </source>
</evidence>
<keyword evidence="1" id="KW-0472">Membrane</keyword>
<keyword evidence="1" id="KW-0812">Transmembrane</keyword>